<dbReference type="Proteomes" id="UP000757232">
    <property type="component" value="Unassembled WGS sequence"/>
</dbReference>
<proteinExistence type="inferred from homology"/>
<dbReference type="PRINTS" id="PR00069">
    <property type="entry name" value="ALDKETRDTASE"/>
</dbReference>
<comment type="similarity">
    <text evidence="1">Belongs to the aldo/keto reductase family.</text>
</comment>
<dbReference type="GO" id="GO:0016491">
    <property type="term" value="F:oxidoreductase activity"/>
    <property type="evidence" value="ECO:0007669"/>
    <property type="project" value="UniProtKB-KW"/>
</dbReference>
<dbReference type="CDD" id="cd19071">
    <property type="entry name" value="AKR_AKR1-5-like"/>
    <property type="match status" value="1"/>
</dbReference>
<name>A0A9Q5HRM7_SANBA</name>
<protein>
    <submittedName>
        <fullName evidence="4">Aldo/keto reductase</fullName>
    </submittedName>
</protein>
<evidence type="ECO:0000313" key="5">
    <source>
        <dbReference type="Proteomes" id="UP000757232"/>
    </source>
</evidence>
<dbReference type="Pfam" id="PF00248">
    <property type="entry name" value="Aldo_ket_red"/>
    <property type="match status" value="1"/>
</dbReference>
<dbReference type="PROSITE" id="PS00063">
    <property type="entry name" value="ALDOKETO_REDUCTASE_3"/>
    <property type="match status" value="1"/>
</dbReference>
<dbReference type="AlphaFoldDB" id="A0A9Q5HRM7"/>
<dbReference type="FunFam" id="3.20.20.100:FF:000015">
    <property type="entry name" value="Oxidoreductase, aldo/keto reductase family"/>
    <property type="match status" value="1"/>
</dbReference>
<gene>
    <name evidence="4" type="ORF">A7U60_g8255</name>
</gene>
<accession>A0A9Q5HRM7</accession>
<dbReference type="PROSITE" id="PS00798">
    <property type="entry name" value="ALDOKETO_REDUCTASE_1"/>
    <property type="match status" value="1"/>
</dbReference>
<evidence type="ECO:0000256" key="2">
    <source>
        <dbReference type="ARBA" id="ARBA00023002"/>
    </source>
</evidence>
<organism evidence="4 5">
    <name type="scientific">Sanghuangporus baumii</name>
    <name type="common">Phellinus baumii</name>
    <dbReference type="NCBI Taxonomy" id="108892"/>
    <lineage>
        <taxon>Eukaryota</taxon>
        <taxon>Fungi</taxon>
        <taxon>Dikarya</taxon>
        <taxon>Basidiomycota</taxon>
        <taxon>Agaricomycotina</taxon>
        <taxon>Agaricomycetes</taxon>
        <taxon>Hymenochaetales</taxon>
        <taxon>Hymenochaetaceae</taxon>
        <taxon>Sanghuangporus</taxon>
    </lineage>
</organism>
<dbReference type="EMBL" id="LNZH02000214">
    <property type="protein sequence ID" value="OCB84731.1"/>
    <property type="molecule type" value="Genomic_DNA"/>
</dbReference>
<evidence type="ECO:0000256" key="1">
    <source>
        <dbReference type="ARBA" id="ARBA00007905"/>
    </source>
</evidence>
<dbReference type="Gene3D" id="3.40.50.300">
    <property type="entry name" value="P-loop containing nucleotide triphosphate hydrolases"/>
    <property type="match status" value="1"/>
</dbReference>
<dbReference type="InterPro" id="IPR036812">
    <property type="entry name" value="NAD(P)_OxRdtase_dom_sf"/>
</dbReference>
<comment type="caution">
    <text evidence="4">The sequence shown here is derived from an EMBL/GenBank/DDBJ whole genome shotgun (WGS) entry which is preliminary data.</text>
</comment>
<dbReference type="SUPFAM" id="SSF51430">
    <property type="entry name" value="NAD(P)-linked oxidoreductase"/>
    <property type="match status" value="1"/>
</dbReference>
<dbReference type="InterPro" id="IPR027417">
    <property type="entry name" value="P-loop_NTPase"/>
</dbReference>
<sequence length="606" mass="66222">MSELLSLQSRLTLRDGNTIPLLGFGTYELDGQEAYKPVTWALEAGYRHIDSAAWYYNEKEVSEAILDFCKKNNIPRSDIFYTTKLQSNNGYEASKKAIQRSLDACGLGYIDLYLIHGPLGGRQARLDSWKAILEAKAEGKLRSVGVSNFGIKHLQEMIDAGVEIPAVNQIDLHPFMTRMALVEFCRQHNIALEAWGPLVRAYRFKHPVLIQLAQKHGKEVPQVLLRYSLQKGFIPIPKSASKERIISNTKIYDFELSPEEIKGLDGLDEHLITDWDPNSCGIKTVEALLCSSSLLPELWQRLPPDSMTFSQLEEIRGIAIKSLSAPGTTGTETLEGSSMSENGSDYWPQLASSCPKLTGLLNATQTGVIEVGGDKGSGKTAVILNAALACLEASDDNIVHWIDTVGDFSAERASRILNCGSWSQSTEASSGSVADNSLSRLNVSLAFTPAEAHAVLASIRSQAGAMMSAFMRSLQDLTVELEAVALIANNASTALPGNTASCFEAIKLKPALGLTMTFLTDTTLWLTPTKDLFTSVFKSGVDDDGSISSTVSEQPHSCGEDLDSIYIAEVLRSRYYTGPTWWSFQVDESGVLTEFIRPQSPDASIE</sequence>
<dbReference type="SUPFAM" id="SSF52540">
    <property type="entry name" value="P-loop containing nucleoside triphosphate hydrolases"/>
    <property type="match status" value="1"/>
</dbReference>
<dbReference type="InterPro" id="IPR023210">
    <property type="entry name" value="NADP_OxRdtase_dom"/>
</dbReference>
<dbReference type="OrthoDB" id="416253at2759"/>
<keyword evidence="2" id="KW-0560">Oxidoreductase</keyword>
<keyword evidence="5" id="KW-1185">Reference proteome</keyword>
<dbReference type="InterPro" id="IPR020471">
    <property type="entry name" value="AKR"/>
</dbReference>
<dbReference type="InterPro" id="IPR018170">
    <property type="entry name" value="Aldo/ket_reductase_CS"/>
</dbReference>
<dbReference type="PANTHER" id="PTHR43827">
    <property type="entry name" value="2,5-DIKETO-D-GLUCONIC ACID REDUCTASE"/>
    <property type="match status" value="1"/>
</dbReference>
<evidence type="ECO:0000313" key="4">
    <source>
        <dbReference type="EMBL" id="OCB84731.1"/>
    </source>
</evidence>
<reference evidence="4" key="1">
    <citation type="submission" date="2016-06" db="EMBL/GenBank/DDBJ databases">
        <title>Draft Genome sequence of the fungus Inonotus baumii.</title>
        <authorList>
            <person name="Zhu H."/>
            <person name="Lin W."/>
        </authorList>
    </citation>
    <scope>NUCLEOTIDE SEQUENCE</scope>
    <source>
        <strain evidence="4">821</strain>
    </source>
</reference>
<dbReference type="PANTHER" id="PTHR43827:SF13">
    <property type="entry name" value="ALDO_KETO REDUCTASE FAMILY PROTEIN"/>
    <property type="match status" value="1"/>
</dbReference>
<feature type="domain" description="NADP-dependent oxidoreductase" evidence="3">
    <location>
        <begin position="22"/>
        <end position="268"/>
    </location>
</feature>
<dbReference type="Gene3D" id="3.20.20.100">
    <property type="entry name" value="NADP-dependent oxidoreductase domain"/>
    <property type="match status" value="1"/>
</dbReference>
<evidence type="ECO:0000259" key="3">
    <source>
        <dbReference type="Pfam" id="PF00248"/>
    </source>
</evidence>